<dbReference type="KEGG" id="dge:Dgeo_1798"/>
<evidence type="ECO:0000256" key="2">
    <source>
        <dbReference type="SAM" id="MobiDB-lite"/>
    </source>
</evidence>
<gene>
    <name evidence="3" type="ordered locus">Dgeo_1798</name>
</gene>
<name>Q1IXE1_DEIGD</name>
<reference evidence="3" key="1">
    <citation type="submission" date="2006-04" db="EMBL/GenBank/DDBJ databases">
        <title>Complete sequence of chromosome of Deinococcus geothermalis DSM 11300.</title>
        <authorList>
            <consortium name="US DOE Joint Genome Institute"/>
            <person name="Copeland A."/>
            <person name="Lucas S."/>
            <person name="Lapidus A."/>
            <person name="Barry K."/>
            <person name="Detter J.C."/>
            <person name="Glavina del Rio T."/>
            <person name="Hammon N."/>
            <person name="Israni S."/>
            <person name="Dalin E."/>
            <person name="Tice H."/>
            <person name="Pitluck S."/>
            <person name="Brettin T."/>
            <person name="Bruce D."/>
            <person name="Han C."/>
            <person name="Tapia R."/>
            <person name="Saunders E."/>
            <person name="Gilna P."/>
            <person name="Schmutz J."/>
            <person name="Larimer F."/>
            <person name="Land M."/>
            <person name="Hauser L."/>
            <person name="Kyrpides N."/>
            <person name="Kim E."/>
            <person name="Daly M.J."/>
            <person name="Fredrickson J.K."/>
            <person name="Makarova K.S."/>
            <person name="Gaidamakova E.K."/>
            <person name="Zhai M."/>
            <person name="Richardson P."/>
        </authorList>
    </citation>
    <scope>NUCLEOTIDE SEQUENCE</scope>
    <source>
        <strain evidence="3">DSM 11300</strain>
    </source>
</reference>
<dbReference type="AlphaFoldDB" id="Q1IXE1"/>
<sequence length="255" mass="28665">MRSKSTSAHDLTHQSTSSFSYSPKWRRCALSDISDSLMLTRRFAMTESSNPLTRTLHATQNHLDHRLVKESLKKQAQLEATVTRQQADIARLDAQVKHLQRARSSGMSPWTLLLAAGGLYALYRTNPTFRNRVQRLVHQVFPGVEGNLARAADAAKDAVQDLAQGEDPRSALRDAGRELRHAGEKVADRASDKVQDLKEQAQDTVQSAKRDGQNWIDRAADQLGDLKEQAQDSWQDLKRSGEQTANDIKRDLRRS</sequence>
<evidence type="ECO:0000313" key="3">
    <source>
        <dbReference type="EMBL" id="ABF46093.1"/>
    </source>
</evidence>
<evidence type="ECO:0000256" key="1">
    <source>
        <dbReference type="SAM" id="Coils"/>
    </source>
</evidence>
<proteinExistence type="predicted"/>
<evidence type="ECO:0000313" key="4">
    <source>
        <dbReference type="Proteomes" id="UP000002431"/>
    </source>
</evidence>
<keyword evidence="4" id="KW-1185">Reference proteome</keyword>
<keyword evidence="1" id="KW-0175">Coiled coil</keyword>
<dbReference type="HOGENOM" id="CLU_1213192_0_0_0"/>
<dbReference type="EMBL" id="CP000359">
    <property type="protein sequence ID" value="ABF46093.1"/>
    <property type="molecule type" value="Genomic_DNA"/>
</dbReference>
<accession>Q1IXE1</accession>
<organism evidence="3 4">
    <name type="scientific">Deinococcus geothermalis (strain DSM 11300 / CIP 105573 / AG-3a)</name>
    <dbReference type="NCBI Taxonomy" id="319795"/>
    <lineage>
        <taxon>Bacteria</taxon>
        <taxon>Thermotogati</taxon>
        <taxon>Deinococcota</taxon>
        <taxon>Deinococci</taxon>
        <taxon>Deinococcales</taxon>
        <taxon>Deinococcaceae</taxon>
        <taxon>Deinococcus</taxon>
    </lineage>
</organism>
<dbReference type="Proteomes" id="UP000002431">
    <property type="component" value="Chromosome"/>
</dbReference>
<feature type="region of interest" description="Disordered" evidence="2">
    <location>
        <begin position="176"/>
        <end position="213"/>
    </location>
</feature>
<feature type="coiled-coil region" evidence="1">
    <location>
        <begin position="75"/>
        <end position="102"/>
    </location>
</feature>
<protein>
    <submittedName>
        <fullName evidence="3">Lea76/Lea29-like desiccation resistance protein</fullName>
    </submittedName>
</protein>
<feature type="compositionally biased region" description="Basic and acidic residues" evidence="2">
    <location>
        <begin position="176"/>
        <end position="201"/>
    </location>
</feature>
<dbReference type="Gene3D" id="1.20.120.20">
    <property type="entry name" value="Apolipoprotein"/>
    <property type="match status" value="1"/>
</dbReference>
<feature type="region of interest" description="Disordered" evidence="2">
    <location>
        <begin position="228"/>
        <end position="255"/>
    </location>
</feature>